<protein>
    <submittedName>
        <fullName evidence="1">Uncharacterized protein</fullName>
    </submittedName>
</protein>
<name>A0A3N5YNB7_9ALTE</name>
<evidence type="ECO:0000313" key="2">
    <source>
        <dbReference type="Proteomes" id="UP000275281"/>
    </source>
</evidence>
<keyword evidence="2" id="KW-1185">Reference proteome</keyword>
<sequence length="218" mass="24683">MEQSENELHQQTVKVIHKKPPINWRAVFAESAFVGASIIFAFALQDWDEEKDIEERTLIALCNVKSELAFNRVLLKSEYMPRQRGLLALTNASMTQLNGQPDASLPKTDFKSMLVQESLRYSAWTLAGESGYLLHANFQLATEIGALFDFQRDTYATTMIRVSESVANYEAASGSTDLSHYSSIATSVSEWSAQTHYLQEKYETLFSREDFIELNCEA</sequence>
<proteinExistence type="predicted"/>
<reference evidence="1 2" key="1">
    <citation type="submission" date="2018-11" db="EMBL/GenBank/DDBJ databases">
        <authorList>
            <person name="Ye M.-Q."/>
            <person name="Du Z.-J."/>
        </authorList>
    </citation>
    <scope>NUCLEOTIDE SEQUENCE [LARGE SCALE GENOMIC DNA]</scope>
    <source>
        <strain evidence="1 2">U0105</strain>
    </source>
</reference>
<dbReference type="RefSeq" id="WP_124026946.1">
    <property type="nucleotide sequence ID" value="NZ_JBHRSN010000015.1"/>
</dbReference>
<comment type="caution">
    <text evidence="1">The sequence shown here is derived from an EMBL/GenBank/DDBJ whole genome shotgun (WGS) entry which is preliminary data.</text>
</comment>
<accession>A0A3N5YNB7</accession>
<evidence type="ECO:0000313" key="1">
    <source>
        <dbReference type="EMBL" id="RPJ67041.1"/>
    </source>
</evidence>
<organism evidence="1 2">
    <name type="scientific">Alteromonas sediminis</name>
    <dbReference type="NCBI Taxonomy" id="2259342"/>
    <lineage>
        <taxon>Bacteria</taxon>
        <taxon>Pseudomonadati</taxon>
        <taxon>Pseudomonadota</taxon>
        <taxon>Gammaproteobacteria</taxon>
        <taxon>Alteromonadales</taxon>
        <taxon>Alteromonadaceae</taxon>
        <taxon>Alteromonas/Salinimonas group</taxon>
        <taxon>Alteromonas</taxon>
    </lineage>
</organism>
<dbReference type="AlphaFoldDB" id="A0A3N5YNB7"/>
<gene>
    <name evidence="1" type="ORF">DRW07_05715</name>
</gene>
<dbReference type="Proteomes" id="UP000275281">
    <property type="component" value="Unassembled WGS sequence"/>
</dbReference>
<dbReference type="EMBL" id="RPOK01000002">
    <property type="protein sequence ID" value="RPJ67041.1"/>
    <property type="molecule type" value="Genomic_DNA"/>
</dbReference>
<dbReference type="OrthoDB" id="6331760at2"/>